<evidence type="ECO:0000256" key="8">
    <source>
        <dbReference type="PIRSR" id="PIRSR001589-3"/>
    </source>
</evidence>
<dbReference type="InterPro" id="IPR006426">
    <property type="entry name" value="Asn_synth_AEB"/>
</dbReference>
<dbReference type="Proteomes" id="UP000605784">
    <property type="component" value="Unassembled WGS sequence"/>
</dbReference>
<keyword evidence="3 5" id="KW-0067">ATP-binding</keyword>
<dbReference type="Gene3D" id="3.60.20.10">
    <property type="entry name" value="Glutamine Phosphoribosylpyrophosphate, subunit 1, domain 1"/>
    <property type="match status" value="1"/>
</dbReference>
<dbReference type="InterPro" id="IPR051786">
    <property type="entry name" value="ASN_synthetase/amidase"/>
</dbReference>
<protein>
    <recommendedName>
        <fullName evidence="5">Putative asparagine synthetase [glutamine-hydrolyzing]</fullName>
        <ecNumber evidence="5">6.3.5.4</ecNumber>
    </recommendedName>
</protein>
<evidence type="ECO:0000256" key="6">
    <source>
        <dbReference type="PIRSR" id="PIRSR001589-1"/>
    </source>
</evidence>
<dbReference type="SUPFAM" id="SSF56235">
    <property type="entry name" value="N-terminal nucleophile aminohydrolases (Ntn hydrolases)"/>
    <property type="match status" value="1"/>
</dbReference>
<comment type="catalytic activity">
    <reaction evidence="5">
        <text>L-aspartate + L-glutamine + ATP + H2O = L-asparagine + L-glutamate + AMP + diphosphate + H(+)</text>
        <dbReference type="Rhea" id="RHEA:12228"/>
        <dbReference type="ChEBI" id="CHEBI:15377"/>
        <dbReference type="ChEBI" id="CHEBI:15378"/>
        <dbReference type="ChEBI" id="CHEBI:29985"/>
        <dbReference type="ChEBI" id="CHEBI:29991"/>
        <dbReference type="ChEBI" id="CHEBI:30616"/>
        <dbReference type="ChEBI" id="CHEBI:33019"/>
        <dbReference type="ChEBI" id="CHEBI:58048"/>
        <dbReference type="ChEBI" id="CHEBI:58359"/>
        <dbReference type="ChEBI" id="CHEBI:456215"/>
        <dbReference type="EC" id="6.3.5.4"/>
    </reaction>
</comment>
<keyword evidence="2 5" id="KW-0547">Nucleotide-binding</keyword>
<dbReference type="PANTHER" id="PTHR43284:SF1">
    <property type="entry name" value="ASPARAGINE SYNTHETASE"/>
    <property type="match status" value="1"/>
</dbReference>
<dbReference type="AlphaFoldDB" id="A0A830GHB8"/>
<dbReference type="EC" id="6.3.5.4" evidence="5"/>
<dbReference type="InterPro" id="IPR033738">
    <property type="entry name" value="AsnB_N"/>
</dbReference>
<keyword evidence="6" id="KW-0061">Asparagine biosynthesis</keyword>
<feature type="binding site" evidence="7">
    <location>
        <position position="285"/>
    </location>
    <ligand>
        <name>ATP</name>
        <dbReference type="ChEBI" id="CHEBI:30616"/>
    </ligand>
</feature>
<dbReference type="CDD" id="cd00712">
    <property type="entry name" value="AsnB"/>
    <property type="match status" value="1"/>
</dbReference>
<dbReference type="PROSITE" id="PS51278">
    <property type="entry name" value="GATASE_TYPE_2"/>
    <property type="match status" value="1"/>
</dbReference>
<dbReference type="GO" id="GO:0006529">
    <property type="term" value="P:asparagine biosynthetic process"/>
    <property type="evidence" value="ECO:0007669"/>
    <property type="project" value="UniProtKB-KW"/>
</dbReference>
<dbReference type="InterPro" id="IPR017932">
    <property type="entry name" value="GATase_2_dom"/>
</dbReference>
<comment type="caution">
    <text evidence="10">The sequence shown here is derived from an EMBL/GenBank/DDBJ whole genome shotgun (WGS) entry which is preliminary data.</text>
</comment>
<sequence>MCGIGGKVSFGDRPSADLGDRMAEQMTHRGPDADGVYANGPAMLAHRRLSILDLSAAGRQPMANADGTVHIVFNGEIYNYRELRDGLDGYSFRSETDTEVLLHLYEEHGLDCLSMLRGMFAFGIWDEREERLVLARDRLGQKPLFYHDGDDGVTFSSTISALLTDDGVPRRPDLPAIRAYLTYQYVPSPATGFDEIRQLEPGEYAVVDDDGMRIDTYWSLSYRDQFTAGPGELADKLRKKLTEATRLRMRSDVPLGVFLSGGVDSTIVTGLMDEVAETDIETYSIGFGEYDELDYARAVAREYDTDHTEYTVTPDAMAVLPELVRQYEMPFGDPSAIPTYYVSQVASDDITVAVTGDAGDENFAGYDRYTYDWLTQRAGAVPEPVREAGRTVLDAVPHESADRAIGLLTNADGDAVERYAPYICHMQGEDADEVWTGPEPADELAALRRAYENADGPTHLDRILHTDVQTYLPDDLLVKADRASMAHSLELRSPFLDHELVEFAARIPAKYKWRRGEKKWLLKRAFEDYIPEAVQGRSKQGFAVPVNAWFRGALREYAREKFDALGSRDPFDRRGLDAKLDRHTRGEADLGYHIWDLVLLEQWYETFIDR</sequence>
<evidence type="ECO:0000256" key="1">
    <source>
        <dbReference type="ARBA" id="ARBA00005752"/>
    </source>
</evidence>
<dbReference type="Gene3D" id="3.40.50.620">
    <property type="entry name" value="HUPs"/>
    <property type="match status" value="2"/>
</dbReference>
<feature type="site" description="Important for beta-aspartyl-AMP intermediate formation" evidence="8">
    <location>
        <position position="357"/>
    </location>
</feature>
<name>A0A830GHB8_9EURY</name>
<evidence type="ECO:0000259" key="9">
    <source>
        <dbReference type="PROSITE" id="PS51278"/>
    </source>
</evidence>
<evidence type="ECO:0000313" key="10">
    <source>
        <dbReference type="EMBL" id="GGN88059.1"/>
    </source>
</evidence>
<feature type="binding site" evidence="7">
    <location>
        <position position="97"/>
    </location>
    <ligand>
        <name>L-glutamine</name>
        <dbReference type="ChEBI" id="CHEBI:58359"/>
    </ligand>
</feature>
<feature type="domain" description="Glutamine amidotransferase type-2" evidence="9">
    <location>
        <begin position="2"/>
        <end position="210"/>
    </location>
</feature>
<evidence type="ECO:0000313" key="11">
    <source>
        <dbReference type="Proteomes" id="UP000605784"/>
    </source>
</evidence>
<evidence type="ECO:0000256" key="5">
    <source>
        <dbReference type="PIRNR" id="PIRNR001589"/>
    </source>
</evidence>
<evidence type="ECO:0000256" key="3">
    <source>
        <dbReference type="ARBA" id="ARBA00022840"/>
    </source>
</evidence>
<evidence type="ECO:0000256" key="2">
    <source>
        <dbReference type="ARBA" id="ARBA00022741"/>
    </source>
</evidence>
<dbReference type="InterPro" id="IPR014729">
    <property type="entry name" value="Rossmann-like_a/b/a_fold"/>
</dbReference>
<dbReference type="CDD" id="cd01991">
    <property type="entry name" value="Asn_synthase_B_C"/>
    <property type="match status" value="1"/>
</dbReference>
<dbReference type="EMBL" id="BMOU01000001">
    <property type="protein sequence ID" value="GGN88059.1"/>
    <property type="molecule type" value="Genomic_DNA"/>
</dbReference>
<keyword evidence="6" id="KW-0028">Amino-acid biosynthesis</keyword>
<dbReference type="InterPro" id="IPR029055">
    <property type="entry name" value="Ntn_hydrolases_N"/>
</dbReference>
<accession>A0A830GHB8</accession>
<reference evidence="10" key="1">
    <citation type="journal article" date="2014" name="Int. J. Syst. Evol. Microbiol.">
        <title>Complete genome sequence of Corynebacterium casei LMG S-19264T (=DSM 44701T), isolated from a smear-ripened cheese.</title>
        <authorList>
            <consortium name="US DOE Joint Genome Institute (JGI-PGF)"/>
            <person name="Walter F."/>
            <person name="Albersmeier A."/>
            <person name="Kalinowski J."/>
            <person name="Ruckert C."/>
        </authorList>
    </citation>
    <scope>NUCLEOTIDE SEQUENCE</scope>
    <source>
        <strain evidence="10">JCM 17820</strain>
    </source>
</reference>
<feature type="active site" description="For GATase activity" evidence="6">
    <location>
        <position position="2"/>
    </location>
</feature>
<dbReference type="SUPFAM" id="SSF52402">
    <property type="entry name" value="Adenine nucleotide alpha hydrolases-like"/>
    <property type="match status" value="1"/>
</dbReference>
<dbReference type="Pfam" id="PF13537">
    <property type="entry name" value="GATase_7"/>
    <property type="match status" value="1"/>
</dbReference>
<dbReference type="Pfam" id="PF00733">
    <property type="entry name" value="Asn_synthase"/>
    <property type="match status" value="1"/>
</dbReference>
<organism evidence="10 11">
    <name type="scientific">Haloarcula pellucida</name>
    <dbReference type="NCBI Taxonomy" id="1427151"/>
    <lineage>
        <taxon>Archaea</taxon>
        <taxon>Methanobacteriati</taxon>
        <taxon>Methanobacteriota</taxon>
        <taxon>Stenosarchaea group</taxon>
        <taxon>Halobacteria</taxon>
        <taxon>Halobacteriales</taxon>
        <taxon>Haloarculaceae</taxon>
        <taxon>Haloarcula</taxon>
    </lineage>
</organism>
<reference evidence="10" key="2">
    <citation type="submission" date="2020-09" db="EMBL/GenBank/DDBJ databases">
        <authorList>
            <person name="Sun Q."/>
            <person name="Ohkuma M."/>
        </authorList>
    </citation>
    <scope>NUCLEOTIDE SEQUENCE</scope>
    <source>
        <strain evidence="10">JCM 17820</strain>
    </source>
</reference>
<dbReference type="InterPro" id="IPR001962">
    <property type="entry name" value="Asn_synthase"/>
</dbReference>
<dbReference type="NCBIfam" id="TIGR01536">
    <property type="entry name" value="asn_synth_AEB"/>
    <property type="match status" value="1"/>
</dbReference>
<dbReference type="GO" id="GO:0005524">
    <property type="term" value="F:ATP binding"/>
    <property type="evidence" value="ECO:0007669"/>
    <property type="project" value="UniProtKB-KW"/>
</dbReference>
<proteinExistence type="inferred from homology"/>
<evidence type="ECO:0000256" key="4">
    <source>
        <dbReference type="ARBA" id="ARBA00022962"/>
    </source>
</evidence>
<gene>
    <name evidence="10" type="primary">asnB</name>
    <name evidence="10" type="ORF">GCM10009030_07360</name>
</gene>
<dbReference type="GO" id="GO:0004066">
    <property type="term" value="F:asparagine synthase (glutamine-hydrolyzing) activity"/>
    <property type="evidence" value="ECO:0007669"/>
    <property type="project" value="UniProtKB-EC"/>
</dbReference>
<comment type="similarity">
    <text evidence="1">Belongs to the asparagine synthetase family.</text>
</comment>
<dbReference type="RefSeq" id="WP_188994632.1">
    <property type="nucleotide sequence ID" value="NZ_BMOU01000001.1"/>
</dbReference>
<keyword evidence="11" id="KW-1185">Reference proteome</keyword>
<dbReference type="PIRSF" id="PIRSF001589">
    <property type="entry name" value="Asn_synthetase_glu-h"/>
    <property type="match status" value="1"/>
</dbReference>
<dbReference type="PANTHER" id="PTHR43284">
    <property type="entry name" value="ASPARAGINE SYNTHETASE (GLUTAMINE-HYDROLYZING)"/>
    <property type="match status" value="1"/>
</dbReference>
<keyword evidence="4 6" id="KW-0315">Glutamine amidotransferase</keyword>
<dbReference type="GO" id="GO:0005829">
    <property type="term" value="C:cytosol"/>
    <property type="evidence" value="ECO:0007669"/>
    <property type="project" value="TreeGrafter"/>
</dbReference>
<evidence type="ECO:0000256" key="7">
    <source>
        <dbReference type="PIRSR" id="PIRSR001589-2"/>
    </source>
</evidence>